<reference evidence="4" key="3">
    <citation type="submission" date="2025-09" db="UniProtKB">
        <authorList>
            <consortium name="Ensembl"/>
        </authorList>
    </citation>
    <scope>IDENTIFICATION</scope>
</reference>
<accession>H0XF63</accession>
<dbReference type="PANTHER" id="PTHR12845">
    <property type="entry name" value="GUANINE NUCLEOTIDE EXCHANGE FACTOR"/>
    <property type="match status" value="1"/>
</dbReference>
<organism evidence="4 5">
    <name type="scientific">Otolemur garnettii</name>
    <name type="common">Small-eared galago</name>
    <name type="synonym">Garnett's greater bushbaby</name>
    <dbReference type="NCBI Taxonomy" id="30611"/>
    <lineage>
        <taxon>Eukaryota</taxon>
        <taxon>Metazoa</taxon>
        <taxon>Chordata</taxon>
        <taxon>Craniata</taxon>
        <taxon>Vertebrata</taxon>
        <taxon>Euteleostomi</taxon>
        <taxon>Mammalia</taxon>
        <taxon>Eutheria</taxon>
        <taxon>Euarchontoglires</taxon>
        <taxon>Primates</taxon>
        <taxon>Strepsirrhini</taxon>
        <taxon>Lorisiformes</taxon>
        <taxon>Galagidae</taxon>
        <taxon>Otolemur</taxon>
    </lineage>
</organism>
<sequence length="841" mass="91935">MSAQSLPAATPPTQKPPRIIRPRPPSRPRAAQFPGPPHNGSSPQELPQTVNDAPTLMCTPIFWEPPAASLKSPALLPPSASRTSLDSQTFPDSASGTPSPVSRRSISPEPAPRSPVPPPKPSGSPHTPLPLLPTARDLVKDGSASAPGTVRRLAGRFEWGAEGRAQAAEALEPGPQGGANVNGEREVPLTGSGSQENGAPDAVLACPPCCPCVCHAARPGLELRWVPVGVKEEGSRAPCRASPLRTSRSRPNPPSISHPPVVLTSYRSTAEHNVLPPLKPPKPSRVRQDTTISGDPPQPDLDLPSEDGIPTGDSPDETPQNVPPATMEGRDEEGLEGLKEQNWELPLQDEPLYQTYRAAVLSEELWGVGEDGGPSPASAGEAPTFARPPGPRNTLWQELPAVRASGLLDTLSSHERRMQESLFEVVTSEASYLRSLRLLTDTFVLSQPLRDTLTPRDHHTLFSNVQRVQGVSERFLGALLSRVRSSPHISDLCDVVHTHAVGPFSVYVDYVRNQQYQEETYSRLMDTNMRFSAELRRLQSLPKCERLPLPSFLLLPFQRITRLRMLLQNILRQTEEGSSRQENAQKALGAVSKIIERCSAEVGRMKQTEELIRLTQRLRFHKVKALPLVSWSRRLELQGELTELGCRRGGVLFTSRPRFTPLCLLLFSDLLLIAQPKSGQRLQVLDYAHRSLVQAQQVPDPSGPPTFRLSLLSNHQGRPTHRLLQASSLSDMQRWLGAFPTPGPLPCSPDTIYEDCDCSQELCSELSTPSKTEGQSLESRAAPKHLHKSPEGWLKGLPGAFPAQLVCEVTGEHERRKHLRKHQRLLEAAGPSSGIPSAPPP</sequence>
<feature type="region of interest" description="Disordered" evidence="2">
    <location>
        <begin position="231"/>
        <end position="335"/>
    </location>
</feature>
<feature type="region of interest" description="Disordered" evidence="2">
    <location>
        <begin position="767"/>
        <end position="793"/>
    </location>
</feature>
<feature type="compositionally biased region" description="Polar residues" evidence="2">
    <location>
        <begin position="80"/>
        <end position="105"/>
    </location>
</feature>
<dbReference type="GO" id="GO:0005085">
    <property type="term" value="F:guanyl-nucleotide exchange factor activity"/>
    <property type="evidence" value="ECO:0000250"/>
    <property type="project" value="UniProtKB"/>
</dbReference>
<dbReference type="SUPFAM" id="SSF48065">
    <property type="entry name" value="DBL homology domain (DH-domain)"/>
    <property type="match status" value="1"/>
</dbReference>
<evidence type="ECO:0000256" key="2">
    <source>
        <dbReference type="SAM" id="MobiDB-lite"/>
    </source>
</evidence>
<dbReference type="RefSeq" id="XP_023369824.1">
    <property type="nucleotide sequence ID" value="XM_023514056.1"/>
</dbReference>
<dbReference type="InterPro" id="IPR000219">
    <property type="entry name" value="DH_dom"/>
</dbReference>
<feature type="region of interest" description="Disordered" evidence="2">
    <location>
        <begin position="68"/>
        <end position="134"/>
    </location>
</feature>
<feature type="region of interest" description="Disordered" evidence="2">
    <location>
        <begin position="814"/>
        <end position="841"/>
    </location>
</feature>
<dbReference type="AlphaFoldDB" id="H0XF63"/>
<keyword evidence="5" id="KW-1185">Reference proteome</keyword>
<dbReference type="GO" id="GO:0030425">
    <property type="term" value="C:dendrite"/>
    <property type="evidence" value="ECO:0000250"/>
    <property type="project" value="UniProtKB"/>
</dbReference>
<evidence type="ECO:0000313" key="4">
    <source>
        <dbReference type="Ensembl" id="ENSOGAP00000014637.2"/>
    </source>
</evidence>
<dbReference type="PANTHER" id="PTHR12845:SF7">
    <property type="entry name" value="RHO GUANINE NUCLEOTIDE EXCHANGE FACTOR 15"/>
    <property type="match status" value="1"/>
</dbReference>
<name>H0XF63_OTOGA</name>
<feature type="compositionally biased region" description="Polar residues" evidence="2">
    <location>
        <begin position="767"/>
        <end position="778"/>
    </location>
</feature>
<dbReference type="GO" id="GO:0005737">
    <property type="term" value="C:cytoplasm"/>
    <property type="evidence" value="ECO:0000250"/>
    <property type="project" value="UniProtKB"/>
</dbReference>
<dbReference type="KEGG" id="oga:100954711"/>
<feature type="region of interest" description="Disordered" evidence="2">
    <location>
        <begin position="1"/>
        <end position="53"/>
    </location>
</feature>
<dbReference type="Proteomes" id="UP000005225">
    <property type="component" value="Unassembled WGS sequence"/>
</dbReference>
<dbReference type="CTD" id="22899"/>
<dbReference type="OrthoDB" id="27593at2759"/>
<evidence type="ECO:0000259" key="3">
    <source>
        <dbReference type="PROSITE" id="PS50010"/>
    </source>
</evidence>
<dbReference type="InterPro" id="IPR047270">
    <property type="entry name" value="PH_ephexin"/>
</dbReference>
<dbReference type="Ensembl" id="ENSOGAT00000016356.2">
    <property type="protein sequence ID" value="ENSOGAP00000014637.2"/>
    <property type="gene ID" value="ENSOGAG00000016350.2"/>
</dbReference>
<feature type="region of interest" description="Disordered" evidence="2">
    <location>
        <begin position="171"/>
        <end position="198"/>
    </location>
</feature>
<feature type="compositionally biased region" description="Low complexity" evidence="2">
    <location>
        <begin position="826"/>
        <end position="841"/>
    </location>
</feature>
<reference evidence="4" key="2">
    <citation type="submission" date="2025-08" db="UniProtKB">
        <authorList>
            <consortium name="Ensembl"/>
        </authorList>
    </citation>
    <scope>IDENTIFICATION</scope>
</reference>
<dbReference type="InterPro" id="IPR047271">
    <property type="entry name" value="Ephexin-like"/>
</dbReference>
<dbReference type="EMBL" id="AAQR03080563">
    <property type="status" value="NOT_ANNOTATED_CDS"/>
    <property type="molecule type" value="Genomic_DNA"/>
</dbReference>
<dbReference type="HOGENOM" id="CLU_012820_3_0_1"/>
<dbReference type="GO" id="GO:0061299">
    <property type="term" value="P:retina vasculature morphogenesis in camera-type eye"/>
    <property type="evidence" value="ECO:0007669"/>
    <property type="project" value="Ensembl"/>
</dbReference>
<dbReference type="GeneTree" id="ENSGT01030000234571"/>
<dbReference type="Pfam" id="PF00621">
    <property type="entry name" value="RhoGEF"/>
    <property type="match status" value="1"/>
</dbReference>
<dbReference type="GO" id="GO:0150052">
    <property type="term" value="P:regulation of postsynapse assembly"/>
    <property type="evidence" value="ECO:0007669"/>
    <property type="project" value="Ensembl"/>
</dbReference>
<dbReference type="CDD" id="cd00160">
    <property type="entry name" value="RhoGEF"/>
    <property type="match status" value="1"/>
</dbReference>
<dbReference type="GO" id="GO:0051496">
    <property type="term" value="P:positive regulation of stress fiber assembly"/>
    <property type="evidence" value="ECO:0000250"/>
    <property type="project" value="UniProtKB"/>
</dbReference>
<dbReference type="GO" id="GO:0098978">
    <property type="term" value="C:glutamatergic synapse"/>
    <property type="evidence" value="ECO:0007669"/>
    <property type="project" value="Ensembl"/>
</dbReference>
<gene>
    <name evidence="4" type="primary">ARHGEF15</name>
</gene>
<feature type="compositionally biased region" description="Polar residues" evidence="2">
    <location>
        <begin position="39"/>
        <end position="52"/>
    </location>
</feature>
<dbReference type="GeneID" id="100954711"/>
<dbReference type="FunCoup" id="H0XF63">
    <property type="interactions" value="282"/>
</dbReference>
<feature type="region of interest" description="Disordered" evidence="2">
    <location>
        <begin position="370"/>
        <end position="393"/>
    </location>
</feature>
<dbReference type="GO" id="GO:2000297">
    <property type="term" value="P:negative regulation of synapse maturation"/>
    <property type="evidence" value="ECO:0000250"/>
    <property type="project" value="UniProtKB"/>
</dbReference>
<dbReference type="eggNOG" id="KOG3523">
    <property type="taxonomic scope" value="Eukaryota"/>
</dbReference>
<protein>
    <submittedName>
        <fullName evidence="4">Rho guanine nucleotide exchange factor 15</fullName>
    </submittedName>
</protein>
<dbReference type="FunFam" id="1.20.900.10:FF:000007">
    <property type="entry name" value="rho guanine nucleotide exchange factor 19"/>
    <property type="match status" value="1"/>
</dbReference>
<feature type="compositionally biased region" description="Pro residues" evidence="2">
    <location>
        <begin position="109"/>
        <end position="131"/>
    </location>
</feature>
<evidence type="ECO:0000313" key="5">
    <source>
        <dbReference type="Proteomes" id="UP000005225"/>
    </source>
</evidence>
<reference evidence="5" key="1">
    <citation type="submission" date="2011-03" db="EMBL/GenBank/DDBJ databases">
        <title>Version 3 of the genome sequence of Otolemur garnettii (Bushbaby).</title>
        <authorList>
            <consortium name="The Broad Institute Genome Sequencing Platform"/>
            <person name="Di Palma F."/>
            <person name="Johnson J."/>
            <person name="Lander E.S."/>
            <person name="Lindblad-Toh K."/>
            <person name="Jaffe D.B."/>
            <person name="Gnerre S."/>
            <person name="MacCallum I."/>
            <person name="Przybylski D."/>
            <person name="Ribeiro F.J."/>
            <person name="Burton J.N."/>
            <person name="Walker B.J."/>
            <person name="Sharpe T."/>
            <person name="Hall G."/>
        </authorList>
    </citation>
    <scope>NUCLEOTIDE SEQUENCE [LARGE SCALE GENOMIC DNA]</scope>
</reference>
<feature type="domain" description="DH" evidence="3">
    <location>
        <begin position="417"/>
        <end position="601"/>
    </location>
</feature>
<dbReference type="Gene3D" id="2.30.29.30">
    <property type="entry name" value="Pleckstrin-homology domain (PH domain)/Phosphotyrosine-binding domain (PTB)"/>
    <property type="match status" value="1"/>
</dbReference>
<dbReference type="PROSITE" id="PS50010">
    <property type="entry name" value="DH_2"/>
    <property type="match status" value="1"/>
</dbReference>
<dbReference type="CDD" id="cd01221">
    <property type="entry name" value="PH_ephexin"/>
    <property type="match status" value="1"/>
</dbReference>
<dbReference type="GO" id="GO:0098794">
    <property type="term" value="C:postsynapse"/>
    <property type="evidence" value="ECO:0007669"/>
    <property type="project" value="Ensembl"/>
</dbReference>
<dbReference type="SMART" id="SM00325">
    <property type="entry name" value="RhoGEF"/>
    <property type="match status" value="1"/>
</dbReference>
<dbReference type="EMBL" id="AAQR03080564">
    <property type="status" value="NOT_ANNOTATED_CDS"/>
    <property type="molecule type" value="Genomic_DNA"/>
</dbReference>
<evidence type="ECO:0000256" key="1">
    <source>
        <dbReference type="ARBA" id="ARBA00022658"/>
    </source>
</evidence>
<keyword evidence="1" id="KW-0344">Guanine-nucleotide releasing factor</keyword>
<proteinExistence type="predicted"/>
<dbReference type="InterPro" id="IPR011993">
    <property type="entry name" value="PH-like_dom_sf"/>
</dbReference>
<dbReference type="SUPFAM" id="SSF50729">
    <property type="entry name" value="PH domain-like"/>
    <property type="match status" value="1"/>
</dbReference>
<dbReference type="STRING" id="30611.ENSOGAP00000014637"/>
<dbReference type="InterPro" id="IPR035899">
    <property type="entry name" value="DBL_dom_sf"/>
</dbReference>
<dbReference type="InParanoid" id="H0XF63"/>
<dbReference type="Gene3D" id="1.20.900.10">
    <property type="entry name" value="Dbl homology (DH) domain"/>
    <property type="match status" value="1"/>
</dbReference>
<dbReference type="OMA" id="QGCPTHR"/>